<evidence type="ECO:0000313" key="1">
    <source>
        <dbReference type="EMBL" id="MDP9820424.1"/>
    </source>
</evidence>
<name>A0ABT9NJM2_9ACTN</name>
<accession>A0ABT9NJM2</accession>
<dbReference type="RefSeq" id="WP_068116461.1">
    <property type="nucleotide sequence ID" value="NZ_CCXJ01000023.1"/>
</dbReference>
<organism evidence="1 2">
    <name type="scientific">Nocardioides massiliensis</name>
    <dbReference type="NCBI Taxonomy" id="1325935"/>
    <lineage>
        <taxon>Bacteria</taxon>
        <taxon>Bacillati</taxon>
        <taxon>Actinomycetota</taxon>
        <taxon>Actinomycetes</taxon>
        <taxon>Propionibacteriales</taxon>
        <taxon>Nocardioidaceae</taxon>
        <taxon>Nocardioides</taxon>
    </lineage>
</organism>
<reference evidence="1 2" key="1">
    <citation type="submission" date="2023-07" db="EMBL/GenBank/DDBJ databases">
        <title>Sequencing the genomes of 1000 actinobacteria strains.</title>
        <authorList>
            <person name="Klenk H.-P."/>
        </authorList>
    </citation>
    <scope>NUCLEOTIDE SEQUENCE [LARGE SCALE GENOMIC DNA]</scope>
    <source>
        <strain evidence="1 2">GD13</strain>
    </source>
</reference>
<gene>
    <name evidence="1" type="ORF">J2S59_000233</name>
</gene>
<evidence type="ECO:0008006" key="3">
    <source>
        <dbReference type="Google" id="ProtNLM"/>
    </source>
</evidence>
<dbReference type="Proteomes" id="UP001240447">
    <property type="component" value="Unassembled WGS sequence"/>
</dbReference>
<sequence length="95" mass="10069">MNAVSTLHDEVTRLAAAPSTDTVVVLPLAVARQLVEHITEMCDEHDTCDSCDTALCPESSCGIGDFGCDHGHVVCSDCAPSYCRDCGIEAKADLR</sequence>
<dbReference type="EMBL" id="JAUSQM010000001">
    <property type="protein sequence ID" value="MDP9820424.1"/>
    <property type="molecule type" value="Genomic_DNA"/>
</dbReference>
<evidence type="ECO:0000313" key="2">
    <source>
        <dbReference type="Proteomes" id="UP001240447"/>
    </source>
</evidence>
<protein>
    <recommendedName>
        <fullName evidence="3">RING-type domain-containing protein</fullName>
    </recommendedName>
</protein>
<comment type="caution">
    <text evidence="1">The sequence shown here is derived from an EMBL/GenBank/DDBJ whole genome shotgun (WGS) entry which is preliminary data.</text>
</comment>
<proteinExistence type="predicted"/>
<keyword evidence="2" id="KW-1185">Reference proteome</keyword>